<feature type="compositionally biased region" description="Polar residues" evidence="9">
    <location>
        <begin position="837"/>
        <end position="856"/>
    </location>
</feature>
<feature type="transmembrane region" description="Helical" evidence="10">
    <location>
        <begin position="1412"/>
        <end position="1437"/>
    </location>
</feature>
<evidence type="ECO:0000256" key="9">
    <source>
        <dbReference type="SAM" id="MobiDB-lite"/>
    </source>
</evidence>
<evidence type="ECO:0000256" key="6">
    <source>
        <dbReference type="ARBA" id="ARBA00023136"/>
    </source>
</evidence>
<evidence type="ECO:0000256" key="10">
    <source>
        <dbReference type="SAM" id="Phobius"/>
    </source>
</evidence>
<dbReference type="PANTHER" id="PTHR47535:SF7">
    <property type="entry name" value="CALMIN"/>
    <property type="match status" value="1"/>
</dbReference>
<dbReference type="InterPro" id="IPR012315">
    <property type="entry name" value="KASH"/>
</dbReference>
<evidence type="ECO:0000256" key="2">
    <source>
        <dbReference type="ARBA" id="ARBA00008619"/>
    </source>
</evidence>
<protein>
    <recommendedName>
        <fullName evidence="11">KASH domain-containing protein</fullName>
    </recommendedName>
</protein>
<evidence type="ECO:0000256" key="1">
    <source>
        <dbReference type="ARBA" id="ARBA00004126"/>
    </source>
</evidence>
<keyword evidence="6 8" id="KW-0472">Membrane</keyword>
<evidence type="ECO:0000313" key="13">
    <source>
        <dbReference type="Proteomes" id="UP000014500"/>
    </source>
</evidence>
<dbReference type="CDD" id="cd00176">
    <property type="entry name" value="SPEC"/>
    <property type="match status" value="1"/>
</dbReference>
<evidence type="ECO:0000259" key="11">
    <source>
        <dbReference type="PROSITE" id="PS51049"/>
    </source>
</evidence>
<dbReference type="Proteomes" id="UP000014500">
    <property type="component" value="Unassembled WGS sequence"/>
</dbReference>
<dbReference type="SMART" id="SM00150">
    <property type="entry name" value="SPEC"/>
    <property type="match status" value="2"/>
</dbReference>
<feature type="domain" description="KASH" evidence="11">
    <location>
        <begin position="1410"/>
        <end position="1465"/>
    </location>
</feature>
<accession>T1IPR3</accession>
<dbReference type="Gene3D" id="1.20.58.60">
    <property type="match status" value="2"/>
</dbReference>
<organism evidence="12 13">
    <name type="scientific">Strigamia maritima</name>
    <name type="common">European centipede</name>
    <name type="synonym">Geophilus maritimus</name>
    <dbReference type="NCBI Taxonomy" id="126957"/>
    <lineage>
        <taxon>Eukaryota</taxon>
        <taxon>Metazoa</taxon>
        <taxon>Ecdysozoa</taxon>
        <taxon>Arthropoda</taxon>
        <taxon>Myriapoda</taxon>
        <taxon>Chilopoda</taxon>
        <taxon>Pleurostigmophora</taxon>
        <taxon>Geophilomorpha</taxon>
        <taxon>Linotaeniidae</taxon>
        <taxon>Strigamia</taxon>
    </lineage>
</organism>
<evidence type="ECO:0000313" key="12">
    <source>
        <dbReference type="EnsemblMetazoa" id="SMAR003016-PA"/>
    </source>
</evidence>
<dbReference type="GO" id="GO:0008285">
    <property type="term" value="P:negative regulation of cell population proliferation"/>
    <property type="evidence" value="ECO:0007669"/>
    <property type="project" value="TreeGrafter"/>
</dbReference>
<dbReference type="OMA" id="NHRAKYA"/>
<feature type="topological domain" description="Cytoplasmic" evidence="8">
    <location>
        <begin position="1"/>
        <end position="1418"/>
    </location>
</feature>
<name>T1IPR3_STRMM</name>
<comment type="similarity">
    <text evidence="2">Belongs to the nesprin family.</text>
</comment>
<dbReference type="Pfam" id="PF10541">
    <property type="entry name" value="KASH"/>
    <property type="match status" value="1"/>
</dbReference>
<dbReference type="PROSITE" id="PS51049">
    <property type="entry name" value="KASH"/>
    <property type="match status" value="1"/>
</dbReference>
<keyword evidence="7" id="KW-0539">Nucleus</keyword>
<feature type="region of interest" description="Disordered" evidence="9">
    <location>
        <begin position="817"/>
        <end position="912"/>
    </location>
</feature>
<dbReference type="GO" id="GO:0034993">
    <property type="term" value="C:meiotic nuclear membrane microtubule tethering complex"/>
    <property type="evidence" value="ECO:0007669"/>
    <property type="project" value="TreeGrafter"/>
</dbReference>
<sequence length="1465" mass="165583">MDGQTDPSLPSFANSSPVLASLANKSKGQETGLNTSSDTERQHVLMTSFTKAMKRRSPCKQDEFWEALKSNYNYLMDEGLIKSCKEANGELAPVNDVSTTVWTFSEYMEHYKMLCEWLERLRNKVWSVEDTSAPDKTSKEMHAEELGKLNVLRKLFIEQSQRLFHRYPNLNDEITLQVAHINTCWDELEKAINMDKPKLDAKLLLKDISYEIRCLRKWLQEIQVKLKLPALYPGCTIEDLEKKYKEYQVLQKDIESHQKNVLSVLKLCDQLQRDDQVSTLVRDAAHVQTVAHNLQRRWHATWLKSLECHFVIEELITKFREGVFPGKLLESSIDDEPLKKYPRLSGEWSGNPLLTSQQPEKNGACFSPNCTFLDDDTDCDGLMSDEMEDEFYSAIDGPLNMNMSLDIKTRDVGTGNDGYELTKTNDKGVMVGTTGITELKAGHEGSFEPFEIIQDIGYSSESSTQLSNEERNGESIQIYSYEKRNSVDDVEMKSEIKEEPEGVKEQMDENGIVMRPGPNCATYYFRHVDTDPECKFEDQDEFNSHLTHSSTPLKRKSRDSTHLIEQERSLTRWSDVGSVDSSFELDSTVSRIDWSEDDFREKQQINGEKFSEEHKQCQNSIHALVEEADRLVRKESLTELLGPRHNLEPLKLGEAQTKANRLKEWLRKQHPTCPIPPVLPPTTVLDSSCDASGECTSNDSEDEHSDTSEDLNNSVILCHKRKGSLDGTMDINDGNGKVIMRNKKRTNGSRPWSVTELYQLTNRLDLSPFSISESALNVLLTPTTLESNCFDNSSPSIITEKDVCTPSSESINLISARKTKSAKVRRRHIRRSDSGSDNHSLTQGSANGSDGCNQKTLIHHHVRRHSRGSKSHSSSSGGGKSAGQSSGTEQYSSEANKGVKQADVSDSESEPTMVEKIHKLGRQQNEELSSLSEQAWDDYQEAPYLSEPYSENQIDEDLIKRLVNFGDDYSAFIESQSDSISVGSYKGLRNLRISGRFSRKQTLNSSDNMEEDSDSDVDDLNHIIEDSCNQLQWLETRIRKHAIKDVRGKRHNSLSSTSDYIELFATCQTNINCLQVIAGHLQAKPHCTTVSEADVQKVKDTILRWEKLRCLMQEQQSEHKMGDVQQQMTDFEESMSNIDNSITGCDNKIDDKTILERMIQEFQAYLSMLQEKKATLLTINVQVHSFMVSPGSPDPTLSKLKEEVAALYHRWDEIFEKGNVRLSSLNTLKNTWLEYETELEELKSGLSKDKETSLIPTTDHVALQPHLLLPATCSDASNEVELSSLIRDSPMRTLQVPESAGLNGVSSPLLSGFNPETLAKRQAQLTQLQDFAHRMEDMLANTKAWDSISQQLNSTAAELQQLQPRGGRRKSSFLLPNSPRSDVPKRVRFSIAPDMDKPDSGGNKGGNKRHSFLWRVIRAAVPIQLAIIVVLCVAYLLGPDCCDSRNNFVFSFSPHLRYVNGPPPV</sequence>
<dbReference type="SUPFAM" id="SSF46966">
    <property type="entry name" value="Spectrin repeat"/>
    <property type="match status" value="2"/>
</dbReference>
<keyword evidence="3 8" id="KW-0812">Transmembrane</keyword>
<dbReference type="InterPro" id="IPR018159">
    <property type="entry name" value="Spectrin/alpha-actinin"/>
</dbReference>
<feature type="topological domain" description="Perinuclear space" evidence="8">
    <location>
        <begin position="1440"/>
        <end position="1465"/>
    </location>
</feature>
<evidence type="ECO:0000256" key="4">
    <source>
        <dbReference type="ARBA" id="ARBA00022737"/>
    </source>
</evidence>
<feature type="region of interest" description="Disordered" evidence="9">
    <location>
        <begin position="686"/>
        <end position="711"/>
    </location>
</feature>
<dbReference type="PANTHER" id="PTHR47535">
    <property type="entry name" value="MUSCLE-SPECIFIC PROTEIN 300 KDA, ISOFORM G"/>
    <property type="match status" value="1"/>
</dbReference>
<feature type="compositionally biased region" description="Basic residues" evidence="9">
    <location>
        <begin position="817"/>
        <end position="830"/>
    </location>
</feature>
<evidence type="ECO:0000256" key="8">
    <source>
        <dbReference type="PROSITE-ProRule" id="PRU00385"/>
    </source>
</evidence>
<dbReference type="InterPro" id="IPR052403">
    <property type="entry name" value="LINC-complex_assoc"/>
</dbReference>
<dbReference type="SMART" id="SM01249">
    <property type="entry name" value="KASH"/>
    <property type="match status" value="1"/>
</dbReference>
<reference evidence="12" key="2">
    <citation type="submission" date="2015-02" db="UniProtKB">
        <authorList>
            <consortium name="EnsemblMetazoa"/>
        </authorList>
    </citation>
    <scope>IDENTIFICATION</scope>
</reference>
<evidence type="ECO:0000256" key="5">
    <source>
        <dbReference type="ARBA" id="ARBA00022989"/>
    </source>
</evidence>
<evidence type="ECO:0000256" key="7">
    <source>
        <dbReference type="ARBA" id="ARBA00023242"/>
    </source>
</evidence>
<evidence type="ECO:0000256" key="3">
    <source>
        <dbReference type="ARBA" id="ARBA00022692"/>
    </source>
</evidence>
<comment type="subcellular location">
    <subcellularLocation>
        <location evidence="1">Nucleus membrane</location>
    </subcellularLocation>
</comment>
<dbReference type="GO" id="GO:0007097">
    <property type="term" value="P:nuclear migration"/>
    <property type="evidence" value="ECO:0007669"/>
    <property type="project" value="TreeGrafter"/>
</dbReference>
<dbReference type="eggNOG" id="KOG0516">
    <property type="taxonomic scope" value="Eukaryota"/>
</dbReference>
<feature type="region of interest" description="Disordered" evidence="9">
    <location>
        <begin position="1361"/>
        <end position="1382"/>
    </location>
</feature>
<keyword evidence="4" id="KW-0677">Repeat</keyword>
<dbReference type="GO" id="GO:0051015">
    <property type="term" value="F:actin filament binding"/>
    <property type="evidence" value="ECO:0007669"/>
    <property type="project" value="TreeGrafter"/>
</dbReference>
<dbReference type="HOGENOM" id="CLU_003625_1_0_1"/>
<reference evidence="13" key="1">
    <citation type="submission" date="2011-05" db="EMBL/GenBank/DDBJ databases">
        <authorList>
            <person name="Richards S.R."/>
            <person name="Qu J."/>
            <person name="Jiang H."/>
            <person name="Jhangiani S.N."/>
            <person name="Agravi P."/>
            <person name="Goodspeed R."/>
            <person name="Gross S."/>
            <person name="Mandapat C."/>
            <person name="Jackson L."/>
            <person name="Mathew T."/>
            <person name="Pu L."/>
            <person name="Thornton R."/>
            <person name="Saada N."/>
            <person name="Wilczek-Boney K.B."/>
            <person name="Lee S."/>
            <person name="Kovar C."/>
            <person name="Wu Y."/>
            <person name="Scherer S.E."/>
            <person name="Worley K.C."/>
            <person name="Muzny D.M."/>
            <person name="Gibbs R."/>
        </authorList>
    </citation>
    <scope>NUCLEOTIDE SEQUENCE</scope>
    <source>
        <strain evidence="13">Brora</strain>
    </source>
</reference>
<keyword evidence="5 10" id="KW-1133">Transmembrane helix</keyword>
<dbReference type="EnsemblMetazoa" id="SMAR003016-RA">
    <property type="protein sequence ID" value="SMAR003016-PA"/>
    <property type="gene ID" value="SMAR003016"/>
</dbReference>
<dbReference type="EMBL" id="JH431265">
    <property type="status" value="NOT_ANNOTATED_CDS"/>
    <property type="molecule type" value="Genomic_DNA"/>
</dbReference>
<dbReference type="GO" id="GO:0005737">
    <property type="term" value="C:cytoplasm"/>
    <property type="evidence" value="ECO:0007669"/>
    <property type="project" value="TreeGrafter"/>
</dbReference>
<dbReference type="PhylomeDB" id="T1IPR3"/>
<keyword evidence="13" id="KW-1185">Reference proteome</keyword>
<proteinExistence type="inferred from homology"/>
<dbReference type="STRING" id="126957.T1IPR3"/>
<feature type="compositionally biased region" description="Basic residues" evidence="9">
    <location>
        <begin position="857"/>
        <end position="870"/>
    </location>
</feature>
<dbReference type="GO" id="GO:0005640">
    <property type="term" value="C:nuclear outer membrane"/>
    <property type="evidence" value="ECO:0007669"/>
    <property type="project" value="TreeGrafter"/>
</dbReference>